<protein>
    <submittedName>
        <fullName evidence="2">Lactobin A/cerein 7B family class IIb bacteriocin</fullName>
    </submittedName>
</protein>
<keyword evidence="1" id="KW-0812">Transmembrane</keyword>
<dbReference type="RefSeq" id="WP_044075802.1">
    <property type="nucleotide sequence ID" value="NZ_BAIZ01000019.1"/>
</dbReference>
<evidence type="ECO:0000313" key="2">
    <source>
        <dbReference type="EMBL" id="PXX21070.1"/>
    </source>
</evidence>
<dbReference type="InterPro" id="IPR023991">
    <property type="entry name" value="Bacteriocin_IIb_lactobn/cerein"/>
</dbReference>
<name>A0A318HWN1_9BACT</name>
<keyword evidence="3" id="KW-1185">Reference proteome</keyword>
<proteinExistence type="predicted"/>
<dbReference type="STRING" id="1122991.GCA_000613445_01667"/>
<dbReference type="EMBL" id="QJJX01000024">
    <property type="protein sequence ID" value="PXX21070.1"/>
    <property type="molecule type" value="Genomic_DNA"/>
</dbReference>
<evidence type="ECO:0000313" key="3">
    <source>
        <dbReference type="Proteomes" id="UP000248314"/>
    </source>
</evidence>
<evidence type="ECO:0000256" key="1">
    <source>
        <dbReference type="SAM" id="Phobius"/>
    </source>
</evidence>
<keyword evidence="1" id="KW-1133">Transmembrane helix</keyword>
<comment type="caution">
    <text evidence="2">The sequence shown here is derived from an EMBL/GenBank/DDBJ whole genome shotgun (WGS) entry which is preliminary data.</text>
</comment>
<dbReference type="NCBIfam" id="TIGR03949">
    <property type="entry name" value="bact_IIb_cerein"/>
    <property type="match status" value="1"/>
</dbReference>
<dbReference type="AlphaFoldDB" id="A0A318HWN1"/>
<gene>
    <name evidence="2" type="ORF">EJ73_01965</name>
</gene>
<sequence length="62" mass="6890">MKTINNECMKEMSVQEMERVDGGVWGPIAIGIATGLFISFINHFGDAREGFSDGIHGRKPRH</sequence>
<organism evidence="2 3">
    <name type="scientific">Hoylesella shahii DSM 15611 = JCM 12083</name>
    <dbReference type="NCBI Taxonomy" id="1122991"/>
    <lineage>
        <taxon>Bacteria</taxon>
        <taxon>Pseudomonadati</taxon>
        <taxon>Bacteroidota</taxon>
        <taxon>Bacteroidia</taxon>
        <taxon>Bacteroidales</taxon>
        <taxon>Prevotellaceae</taxon>
        <taxon>Hoylesella</taxon>
    </lineage>
</organism>
<keyword evidence="1" id="KW-0472">Membrane</keyword>
<reference evidence="2 3" key="1">
    <citation type="submission" date="2018-05" db="EMBL/GenBank/DDBJ databases">
        <title>Genomic Encyclopedia of Type Strains, Phase I: the one thousand microbial genomes (KMG-I) project.</title>
        <authorList>
            <person name="Kyrpides N."/>
        </authorList>
    </citation>
    <scope>NUCLEOTIDE SEQUENCE [LARGE SCALE GENOMIC DNA]</scope>
    <source>
        <strain evidence="2 3">DSM 15611</strain>
    </source>
</reference>
<dbReference type="OrthoDB" id="9983416at2"/>
<accession>A0A318HWN1</accession>
<dbReference type="Proteomes" id="UP000248314">
    <property type="component" value="Unassembled WGS sequence"/>
</dbReference>
<feature type="transmembrane region" description="Helical" evidence="1">
    <location>
        <begin position="22"/>
        <end position="41"/>
    </location>
</feature>